<sequence>MSTSQQSTTQTQSATGTKRSRVDDYTQDSQDSPEATRPFVELNYTDSAQENSTLKKFEDDMSINMTAMRDSRPLDLKKLEENRRDFIVYMHSYEDPEVDRFRKELANLTEYAKCSSGV</sequence>
<reference evidence="2" key="3">
    <citation type="submission" date="2016-07" db="EMBL/GenBank/DDBJ databases">
        <title>Evolution of pathogenesis and genome organization in the Tremellales.</title>
        <authorList>
            <person name="Cuomo C."/>
            <person name="Litvintseva A."/>
            <person name="Heitman J."/>
            <person name="Chen Y."/>
            <person name="Sun S."/>
            <person name="Springer D."/>
            <person name="Dromer F."/>
            <person name="Young S."/>
            <person name="Zeng Q."/>
            <person name="Chapman S."/>
            <person name="Gujja S."/>
            <person name="Saif S."/>
            <person name="Birren B."/>
        </authorList>
    </citation>
    <scope>NUCLEOTIDE SEQUENCE</scope>
    <source>
        <strain evidence="2">CBS 10737</strain>
    </source>
</reference>
<dbReference type="Proteomes" id="UP000094020">
    <property type="component" value="Chromosome 1"/>
</dbReference>
<dbReference type="EMBL" id="KI894007">
    <property type="protein sequence ID" value="OCF52899.1"/>
    <property type="molecule type" value="Genomic_DNA"/>
</dbReference>
<evidence type="ECO:0000313" key="2">
    <source>
        <dbReference type="EMBL" id="OCF52899.1"/>
    </source>
</evidence>
<evidence type="ECO:0000256" key="1">
    <source>
        <dbReference type="SAM" id="MobiDB-lite"/>
    </source>
</evidence>
<feature type="compositionally biased region" description="Low complexity" evidence="1">
    <location>
        <begin position="1"/>
        <end position="13"/>
    </location>
</feature>
<gene>
    <name evidence="2" type="ORF">I206_00200</name>
    <name evidence="3" type="ORF">I206_101126</name>
</gene>
<reference evidence="3" key="4">
    <citation type="submission" date="2024-02" db="EMBL/GenBank/DDBJ databases">
        <title>Comparative genomics of Cryptococcus and Kwoniella reveals pathogenesis evolution and contrasting modes of karyotype evolution via chromosome fusion or intercentromeric recombination.</title>
        <authorList>
            <person name="Coelho M.A."/>
            <person name="David-Palma M."/>
            <person name="Shea T."/>
            <person name="Bowers K."/>
            <person name="McGinley-Smith S."/>
            <person name="Mohammad A.W."/>
            <person name="Gnirke A."/>
            <person name="Yurkov A.M."/>
            <person name="Nowrousian M."/>
            <person name="Sun S."/>
            <person name="Cuomo C.A."/>
            <person name="Heitman J."/>
        </authorList>
    </citation>
    <scope>NUCLEOTIDE SEQUENCE</scope>
    <source>
        <strain evidence="3">CBS 10737</strain>
    </source>
</reference>
<organism evidence="2">
    <name type="scientific">Kwoniella pini CBS 10737</name>
    <dbReference type="NCBI Taxonomy" id="1296096"/>
    <lineage>
        <taxon>Eukaryota</taxon>
        <taxon>Fungi</taxon>
        <taxon>Dikarya</taxon>
        <taxon>Basidiomycota</taxon>
        <taxon>Agaricomycotina</taxon>
        <taxon>Tremellomycetes</taxon>
        <taxon>Tremellales</taxon>
        <taxon>Cryptococcaceae</taxon>
        <taxon>Kwoniella</taxon>
    </lineage>
</organism>
<dbReference type="AlphaFoldDB" id="A0A1B9IBD8"/>
<keyword evidence="4" id="KW-1185">Reference proteome</keyword>
<dbReference type="EMBL" id="CP144519">
    <property type="protein sequence ID" value="WWC67219.1"/>
    <property type="molecule type" value="Genomic_DNA"/>
</dbReference>
<dbReference type="RefSeq" id="XP_019014118.1">
    <property type="nucleotide sequence ID" value="XM_019151980.1"/>
</dbReference>
<evidence type="ECO:0000313" key="3">
    <source>
        <dbReference type="EMBL" id="WWC67219.1"/>
    </source>
</evidence>
<reference evidence="2" key="1">
    <citation type="submission" date="2013-07" db="EMBL/GenBank/DDBJ databases">
        <title>The Genome Sequence of Cryptococcus pinus CBS10737.</title>
        <authorList>
            <consortium name="The Broad Institute Genome Sequencing Platform"/>
            <person name="Cuomo C."/>
            <person name="Litvintseva A."/>
            <person name="Chen Y."/>
            <person name="Heitman J."/>
            <person name="Sun S."/>
            <person name="Springer D."/>
            <person name="Dromer F."/>
            <person name="Young S.K."/>
            <person name="Zeng Q."/>
            <person name="Gargeya S."/>
            <person name="Fitzgerald M."/>
            <person name="Abouelleil A."/>
            <person name="Alvarado L."/>
            <person name="Berlin A.M."/>
            <person name="Chapman S.B."/>
            <person name="Dewar J."/>
            <person name="Goldberg J."/>
            <person name="Griggs A."/>
            <person name="Gujja S."/>
            <person name="Hansen M."/>
            <person name="Howarth C."/>
            <person name="Imamovic A."/>
            <person name="Larimer J."/>
            <person name="McCowan C."/>
            <person name="Murphy C."/>
            <person name="Pearson M."/>
            <person name="Priest M."/>
            <person name="Roberts A."/>
            <person name="Saif S."/>
            <person name="Shea T."/>
            <person name="Sykes S."/>
            <person name="Wortman J."/>
            <person name="Nusbaum C."/>
            <person name="Birren B."/>
        </authorList>
    </citation>
    <scope>NUCLEOTIDE SEQUENCE [LARGE SCALE GENOMIC DNA]</scope>
    <source>
        <strain evidence="2">CBS 10737</strain>
    </source>
</reference>
<proteinExistence type="predicted"/>
<evidence type="ECO:0000313" key="4">
    <source>
        <dbReference type="Proteomes" id="UP000094020"/>
    </source>
</evidence>
<dbReference type="KEGG" id="kpin:30168569"/>
<feature type="region of interest" description="Disordered" evidence="1">
    <location>
        <begin position="1"/>
        <end position="47"/>
    </location>
</feature>
<dbReference type="GeneID" id="30168569"/>
<name>A0A1B9IBD8_9TREE</name>
<protein>
    <submittedName>
        <fullName evidence="2">Uncharacterized protein</fullName>
    </submittedName>
</protein>
<reference evidence="3" key="2">
    <citation type="submission" date="2013-07" db="EMBL/GenBank/DDBJ databases">
        <authorList>
            <consortium name="The Broad Institute Genome Sequencing Platform"/>
            <person name="Cuomo C."/>
            <person name="Litvintseva A."/>
            <person name="Chen Y."/>
            <person name="Heitman J."/>
            <person name="Sun S."/>
            <person name="Springer D."/>
            <person name="Dromer F."/>
            <person name="Young S.K."/>
            <person name="Zeng Q."/>
            <person name="Gargeya S."/>
            <person name="Fitzgerald M."/>
            <person name="Abouelleil A."/>
            <person name="Alvarado L."/>
            <person name="Berlin A.M."/>
            <person name="Chapman S.B."/>
            <person name="Dewar J."/>
            <person name="Goldberg J."/>
            <person name="Griggs A."/>
            <person name="Gujja S."/>
            <person name="Hansen M."/>
            <person name="Howarth C."/>
            <person name="Imamovic A."/>
            <person name="Larimer J."/>
            <person name="McCowan C."/>
            <person name="Murphy C."/>
            <person name="Pearson M."/>
            <person name="Priest M."/>
            <person name="Roberts A."/>
            <person name="Saif S."/>
            <person name="Shea T."/>
            <person name="Sykes S."/>
            <person name="Wortman J."/>
            <person name="Nusbaum C."/>
            <person name="Birren B."/>
        </authorList>
    </citation>
    <scope>NUCLEOTIDE SEQUENCE</scope>
    <source>
        <strain evidence="3">CBS 10737</strain>
    </source>
</reference>
<accession>A0A1B9IBD8</accession>